<keyword evidence="4" id="KW-1185">Reference proteome</keyword>
<dbReference type="Pfam" id="PF12937">
    <property type="entry name" value="F-box-like"/>
    <property type="match status" value="1"/>
</dbReference>
<comment type="caution">
    <text evidence="3">The sequence shown here is derived from an EMBL/GenBank/DDBJ whole genome shotgun (WGS) entry which is preliminary data.</text>
</comment>
<protein>
    <recommendedName>
        <fullName evidence="2">F-box domain-containing protein</fullName>
    </recommendedName>
</protein>
<accession>A0A843W4P3</accession>
<proteinExistence type="predicted"/>
<gene>
    <name evidence="3" type="ORF">Taro_030876</name>
</gene>
<feature type="region of interest" description="Disordered" evidence="1">
    <location>
        <begin position="286"/>
        <end position="316"/>
    </location>
</feature>
<dbReference type="Gene3D" id="1.20.1280.50">
    <property type="match status" value="1"/>
</dbReference>
<dbReference type="PROSITE" id="PS50181">
    <property type="entry name" value="FBOX"/>
    <property type="match status" value="1"/>
</dbReference>
<evidence type="ECO:0000313" key="4">
    <source>
        <dbReference type="Proteomes" id="UP000652761"/>
    </source>
</evidence>
<dbReference type="PANTHER" id="PTHR31215">
    <property type="entry name" value="OS05G0510400 PROTEIN-RELATED"/>
    <property type="match status" value="1"/>
</dbReference>
<reference evidence="3" key="1">
    <citation type="submission" date="2017-07" db="EMBL/GenBank/DDBJ databases">
        <title>Taro Niue Genome Assembly and Annotation.</title>
        <authorList>
            <person name="Atibalentja N."/>
            <person name="Keating K."/>
            <person name="Fields C.J."/>
        </authorList>
    </citation>
    <scope>NUCLEOTIDE SEQUENCE</scope>
    <source>
        <strain evidence="3">Niue_2</strain>
        <tissue evidence="3">Leaf</tissue>
    </source>
</reference>
<dbReference type="InterPro" id="IPR036047">
    <property type="entry name" value="F-box-like_dom_sf"/>
</dbReference>
<dbReference type="Proteomes" id="UP000652761">
    <property type="component" value="Unassembled WGS sequence"/>
</dbReference>
<feature type="compositionally biased region" description="Low complexity" evidence="1">
    <location>
        <begin position="183"/>
        <end position="195"/>
    </location>
</feature>
<sequence>MAMVESPLLVPAGCWGDGGRGLLLQRRRRRQQRQLIQLEEQDADQQDEEGSAVVDHFDRLPDSVLLLVFNRVGDVKALARCCAVSRRFHALVPEVDSLLVRVDWVIPDDDDAPPSSSDAYSSGYSDKPRRGLFSHLARLVVGGIVRPLQAIGQILAILPIGGGAGKDSSAVWDYRARHPSPPAASSSSDAAATSDVSHHSPTEVLRNFKEMRRLRIELPAGEVSVDDGVLLKWKANFGSTLNNCVILGASSAVSSAAVAAAAPTTTPPSQLTEKRAAGDANINGAGRQLTEEGSCRPDGTAGGAGGDDSGTMPESFYTNGGLKQRVMWTISSLMAASSRHHMLQPIVADHGTLESLDLVDTDGQGVLRMERGQLEELRAKSVPTASGSPQRTLVPALDIRLWHAQRLELSDGMVLQGATLAAIQPSEDQTSTGKQDMSWVSGAFEEEEPYGSAVRQLLKGRMYCLEMNSF</sequence>
<evidence type="ECO:0000256" key="1">
    <source>
        <dbReference type="SAM" id="MobiDB-lite"/>
    </source>
</evidence>
<dbReference type="OrthoDB" id="660108at2759"/>
<evidence type="ECO:0000259" key="2">
    <source>
        <dbReference type="PROSITE" id="PS50181"/>
    </source>
</evidence>
<dbReference type="EMBL" id="NMUH01002151">
    <property type="protein sequence ID" value="MQL98179.1"/>
    <property type="molecule type" value="Genomic_DNA"/>
</dbReference>
<name>A0A843W4P3_COLES</name>
<feature type="domain" description="F-box" evidence="2">
    <location>
        <begin position="54"/>
        <end position="102"/>
    </location>
</feature>
<dbReference type="AlphaFoldDB" id="A0A843W4P3"/>
<dbReference type="InterPro" id="IPR001810">
    <property type="entry name" value="F-box_dom"/>
</dbReference>
<dbReference type="SUPFAM" id="SSF81383">
    <property type="entry name" value="F-box domain"/>
    <property type="match status" value="1"/>
</dbReference>
<dbReference type="InterPro" id="IPR044809">
    <property type="entry name" value="AUF1-like"/>
</dbReference>
<organism evidence="3 4">
    <name type="scientific">Colocasia esculenta</name>
    <name type="common">Wild taro</name>
    <name type="synonym">Arum esculentum</name>
    <dbReference type="NCBI Taxonomy" id="4460"/>
    <lineage>
        <taxon>Eukaryota</taxon>
        <taxon>Viridiplantae</taxon>
        <taxon>Streptophyta</taxon>
        <taxon>Embryophyta</taxon>
        <taxon>Tracheophyta</taxon>
        <taxon>Spermatophyta</taxon>
        <taxon>Magnoliopsida</taxon>
        <taxon>Liliopsida</taxon>
        <taxon>Araceae</taxon>
        <taxon>Aroideae</taxon>
        <taxon>Colocasieae</taxon>
        <taxon>Colocasia</taxon>
    </lineage>
</organism>
<evidence type="ECO:0000313" key="3">
    <source>
        <dbReference type="EMBL" id="MQL98179.1"/>
    </source>
</evidence>
<feature type="region of interest" description="Disordered" evidence="1">
    <location>
        <begin position="174"/>
        <end position="204"/>
    </location>
</feature>
<dbReference type="CDD" id="cd09917">
    <property type="entry name" value="F-box_SF"/>
    <property type="match status" value="1"/>
</dbReference>